<proteinExistence type="predicted"/>
<dbReference type="Gene3D" id="1.25.40.10">
    <property type="entry name" value="Tetratricopeptide repeat domain"/>
    <property type="match status" value="1"/>
</dbReference>
<dbReference type="RefSeq" id="WP_146521920.1">
    <property type="nucleotide sequence ID" value="NZ_CP151726.1"/>
</dbReference>
<protein>
    <recommendedName>
        <fullName evidence="3">Tetratricopeptide repeat protein</fullName>
    </recommendedName>
</protein>
<keyword evidence="2" id="KW-1185">Reference proteome</keyword>
<dbReference type="InterPro" id="IPR011990">
    <property type="entry name" value="TPR-like_helical_dom_sf"/>
</dbReference>
<gene>
    <name evidence="1" type="ORF">Pla52n_48230</name>
</gene>
<sequence length="270" mass="30027">MIIIFGTRPYFGSARVVQHGFCAHCDQFTKLKSSSPLMFFHLYYLPVIPTRGRRRHHKACSKCNVYQEFEVENYEQVTQSMKDHAADAVVALQSGEEQFVIEGDETGEPTDCVAFLHGAFDWLYAAGENEYCEGLLSQLRDPRAKYASHVLTAAMETMRGRTDAAIESLSAAAASKTDVAYPHQQRAHLLVVRKRRAEAIEAYKAALAQATTPQERLPILLQMVPEQMTAKQFAEAAASYDEIVSLSPELAHDKAIAKSMKKAKKKAGLA</sequence>
<evidence type="ECO:0008006" key="3">
    <source>
        <dbReference type="Google" id="ProtNLM"/>
    </source>
</evidence>
<evidence type="ECO:0000313" key="1">
    <source>
        <dbReference type="EMBL" id="TWT98311.1"/>
    </source>
</evidence>
<organism evidence="1 2">
    <name type="scientific">Stieleria varia</name>
    <dbReference type="NCBI Taxonomy" id="2528005"/>
    <lineage>
        <taxon>Bacteria</taxon>
        <taxon>Pseudomonadati</taxon>
        <taxon>Planctomycetota</taxon>
        <taxon>Planctomycetia</taxon>
        <taxon>Pirellulales</taxon>
        <taxon>Pirellulaceae</taxon>
        <taxon>Stieleria</taxon>
    </lineage>
</organism>
<dbReference type="SUPFAM" id="SSF48452">
    <property type="entry name" value="TPR-like"/>
    <property type="match status" value="1"/>
</dbReference>
<name>A0A5C6AGW4_9BACT</name>
<reference evidence="1 2" key="1">
    <citation type="submission" date="2019-02" db="EMBL/GenBank/DDBJ databases">
        <title>Deep-cultivation of Planctomycetes and their phenomic and genomic characterization uncovers novel biology.</title>
        <authorList>
            <person name="Wiegand S."/>
            <person name="Jogler M."/>
            <person name="Boedeker C."/>
            <person name="Pinto D."/>
            <person name="Vollmers J."/>
            <person name="Rivas-Marin E."/>
            <person name="Kohn T."/>
            <person name="Peeters S.H."/>
            <person name="Heuer A."/>
            <person name="Rast P."/>
            <person name="Oberbeckmann S."/>
            <person name="Bunk B."/>
            <person name="Jeske O."/>
            <person name="Meyerdierks A."/>
            <person name="Storesund J.E."/>
            <person name="Kallscheuer N."/>
            <person name="Luecker S."/>
            <person name="Lage O.M."/>
            <person name="Pohl T."/>
            <person name="Merkel B.J."/>
            <person name="Hornburger P."/>
            <person name="Mueller R.-W."/>
            <person name="Bruemmer F."/>
            <person name="Labrenz M."/>
            <person name="Spormann A.M."/>
            <person name="Op Den Camp H."/>
            <person name="Overmann J."/>
            <person name="Amann R."/>
            <person name="Jetten M.S.M."/>
            <person name="Mascher T."/>
            <person name="Medema M.H."/>
            <person name="Devos D.P."/>
            <person name="Kaster A.-K."/>
            <person name="Ovreas L."/>
            <person name="Rohde M."/>
            <person name="Galperin M.Y."/>
            <person name="Jogler C."/>
        </authorList>
    </citation>
    <scope>NUCLEOTIDE SEQUENCE [LARGE SCALE GENOMIC DNA]</scope>
    <source>
        <strain evidence="1 2">Pla52n</strain>
    </source>
</reference>
<evidence type="ECO:0000313" key="2">
    <source>
        <dbReference type="Proteomes" id="UP000320176"/>
    </source>
</evidence>
<dbReference type="EMBL" id="SJPN01000006">
    <property type="protein sequence ID" value="TWT98311.1"/>
    <property type="molecule type" value="Genomic_DNA"/>
</dbReference>
<dbReference type="AlphaFoldDB" id="A0A5C6AGW4"/>
<comment type="caution">
    <text evidence="1">The sequence shown here is derived from an EMBL/GenBank/DDBJ whole genome shotgun (WGS) entry which is preliminary data.</text>
</comment>
<dbReference type="Proteomes" id="UP000320176">
    <property type="component" value="Unassembled WGS sequence"/>
</dbReference>
<accession>A0A5C6AGW4</accession>